<protein>
    <recommendedName>
        <fullName evidence="7">N-acetyl-gamma-glutamyl-phosphate reductase</fullName>
        <shortName evidence="7">AGPR</shortName>
        <ecNumber evidence="7">1.2.1.38</ecNumber>
    </recommendedName>
    <alternativeName>
        <fullName evidence="7">N-acetyl-glutamate semialdehyde dehydrogenase</fullName>
        <shortName evidence="7">NAGSA dehydrogenase</shortName>
    </alternativeName>
</protein>
<accession>A0A4R6RI13</accession>
<dbReference type="GO" id="GO:0051287">
    <property type="term" value="F:NAD binding"/>
    <property type="evidence" value="ECO:0007669"/>
    <property type="project" value="InterPro"/>
</dbReference>
<comment type="function">
    <text evidence="7">Catalyzes the NADPH-dependent reduction of N-acetyl-5-glutamyl phosphate to yield N-acetyl-L-glutamate 5-semialdehyde.</text>
</comment>
<dbReference type="CDD" id="cd23934">
    <property type="entry name" value="AGPR_1_C"/>
    <property type="match status" value="1"/>
</dbReference>
<dbReference type="Gene3D" id="3.40.50.720">
    <property type="entry name" value="NAD(P)-binding Rossmann-like Domain"/>
    <property type="match status" value="1"/>
</dbReference>
<dbReference type="Pfam" id="PF01118">
    <property type="entry name" value="Semialdhyde_dh"/>
    <property type="match status" value="1"/>
</dbReference>
<dbReference type="PROSITE" id="PS01224">
    <property type="entry name" value="ARGC"/>
    <property type="match status" value="1"/>
</dbReference>
<dbReference type="InterPro" id="IPR036291">
    <property type="entry name" value="NAD(P)-bd_dom_sf"/>
</dbReference>
<sequence length="345" mass="37033">MIKVGIVGGTGYTGVELLRLLSQHPQAQIQAITSRKEAGLPVADMYPSLRGHVDLAFVTPDDAKLTECDVVFFATPHGVAMAQARELLAAGVKVIDLAADFRLKDTAVFEQWYGMAHTCPDLLAEAVYGLPEINREAIQKARLIGNPGCYPTSVQLGFAPLLQHKLIEPTHLIANCASGVSGAGRKAEVHTLFPESSDNFKAYGVKGHRHGPEINQQLRAIAGDDSVNCLFVPHLLPIIRGIHSTLYARLNSAGQAADLQAIFENAYRGERFVDVLPAGSAPETRSVRASNTVRIAVHRPQPDTVMVLVVEDNLTKGASGQAVQCMNLMCGLDEHLGLTGVPVLP</sequence>
<dbReference type="SUPFAM" id="SSF51735">
    <property type="entry name" value="NAD(P)-binding Rossmann-fold domains"/>
    <property type="match status" value="1"/>
</dbReference>
<evidence type="ECO:0000256" key="3">
    <source>
        <dbReference type="ARBA" id="ARBA00022605"/>
    </source>
</evidence>
<dbReference type="HAMAP" id="MF_00150">
    <property type="entry name" value="ArgC_type1"/>
    <property type="match status" value="1"/>
</dbReference>
<feature type="domain" description="Semialdehyde dehydrogenase NAD-binding" evidence="9">
    <location>
        <begin position="3"/>
        <end position="141"/>
    </location>
</feature>
<dbReference type="Proteomes" id="UP000294593">
    <property type="component" value="Unassembled WGS sequence"/>
</dbReference>
<evidence type="ECO:0000259" key="9">
    <source>
        <dbReference type="SMART" id="SM00859"/>
    </source>
</evidence>
<dbReference type="InterPro" id="IPR023013">
    <property type="entry name" value="AGPR_AS"/>
</dbReference>
<dbReference type="InterPro" id="IPR058924">
    <property type="entry name" value="AGPR_dimerisation_dom"/>
</dbReference>
<keyword evidence="11" id="KW-1185">Reference proteome</keyword>
<keyword evidence="5 7" id="KW-0560">Oxidoreductase</keyword>
<dbReference type="PANTHER" id="PTHR32338">
    <property type="entry name" value="N-ACETYL-GAMMA-GLUTAMYL-PHOSPHATE REDUCTASE, CHLOROPLASTIC-RELATED-RELATED"/>
    <property type="match status" value="1"/>
</dbReference>
<dbReference type="InterPro" id="IPR000534">
    <property type="entry name" value="Semialdehyde_DH_NAD-bd"/>
</dbReference>
<dbReference type="PANTHER" id="PTHR32338:SF10">
    <property type="entry name" value="N-ACETYL-GAMMA-GLUTAMYL-PHOSPHATE REDUCTASE, CHLOROPLASTIC-RELATED"/>
    <property type="match status" value="1"/>
</dbReference>
<evidence type="ECO:0000256" key="6">
    <source>
        <dbReference type="ARBA" id="ARBA00050557"/>
    </source>
</evidence>
<dbReference type="UniPathway" id="UPA00068">
    <property type="reaction ID" value="UER00108"/>
</dbReference>
<evidence type="ECO:0000256" key="2">
    <source>
        <dbReference type="ARBA" id="ARBA00022571"/>
    </source>
</evidence>
<evidence type="ECO:0000256" key="8">
    <source>
        <dbReference type="PROSITE-ProRule" id="PRU10010"/>
    </source>
</evidence>
<comment type="catalytic activity">
    <reaction evidence="6 7">
        <text>N-acetyl-L-glutamate 5-semialdehyde + phosphate + NADP(+) = N-acetyl-L-glutamyl 5-phosphate + NADPH + H(+)</text>
        <dbReference type="Rhea" id="RHEA:21588"/>
        <dbReference type="ChEBI" id="CHEBI:15378"/>
        <dbReference type="ChEBI" id="CHEBI:29123"/>
        <dbReference type="ChEBI" id="CHEBI:43474"/>
        <dbReference type="ChEBI" id="CHEBI:57783"/>
        <dbReference type="ChEBI" id="CHEBI:57936"/>
        <dbReference type="ChEBI" id="CHEBI:58349"/>
        <dbReference type="EC" id="1.2.1.38"/>
    </reaction>
</comment>
<keyword evidence="4 7" id="KW-0521">NADP</keyword>
<keyword evidence="7" id="KW-0963">Cytoplasm</keyword>
<dbReference type="InterPro" id="IPR050085">
    <property type="entry name" value="AGPR"/>
</dbReference>
<evidence type="ECO:0000256" key="4">
    <source>
        <dbReference type="ARBA" id="ARBA00022857"/>
    </source>
</evidence>
<dbReference type="InterPro" id="IPR000706">
    <property type="entry name" value="AGPR_type-1"/>
</dbReference>
<comment type="caution">
    <text evidence="10">The sequence shown here is derived from an EMBL/GenBank/DDBJ whole genome shotgun (WGS) entry which is preliminary data.</text>
</comment>
<evidence type="ECO:0000313" key="11">
    <source>
        <dbReference type="Proteomes" id="UP000294593"/>
    </source>
</evidence>
<dbReference type="GO" id="GO:0005737">
    <property type="term" value="C:cytoplasm"/>
    <property type="evidence" value="ECO:0007669"/>
    <property type="project" value="UniProtKB-SubCell"/>
</dbReference>
<organism evidence="10 11">
    <name type="scientific">Aquabacterium commune</name>
    <dbReference type="NCBI Taxonomy" id="70586"/>
    <lineage>
        <taxon>Bacteria</taxon>
        <taxon>Pseudomonadati</taxon>
        <taxon>Pseudomonadota</taxon>
        <taxon>Betaproteobacteria</taxon>
        <taxon>Burkholderiales</taxon>
        <taxon>Aquabacterium</taxon>
    </lineage>
</organism>
<dbReference type="AlphaFoldDB" id="A0A4R6RI13"/>
<proteinExistence type="inferred from homology"/>
<dbReference type="EC" id="1.2.1.38" evidence="7"/>
<dbReference type="SUPFAM" id="SSF55347">
    <property type="entry name" value="Glyceraldehyde-3-phosphate dehydrogenase-like, C-terminal domain"/>
    <property type="match status" value="1"/>
</dbReference>
<dbReference type="CDD" id="cd17895">
    <property type="entry name" value="AGPR_1_N"/>
    <property type="match status" value="1"/>
</dbReference>
<evidence type="ECO:0000256" key="5">
    <source>
        <dbReference type="ARBA" id="ARBA00023002"/>
    </source>
</evidence>
<gene>
    <name evidence="7" type="primary">argC</name>
    <name evidence="10" type="ORF">EV672_102360</name>
</gene>
<comment type="pathway">
    <text evidence="1 7">Amino-acid biosynthesis; L-arginine biosynthesis; N(2)-acetyl-L-ornithine from L-glutamate: step 3/4.</text>
</comment>
<evidence type="ECO:0000256" key="1">
    <source>
        <dbReference type="ARBA" id="ARBA00004862"/>
    </source>
</evidence>
<dbReference type="SMART" id="SM00859">
    <property type="entry name" value="Semialdhyde_dh"/>
    <property type="match status" value="1"/>
</dbReference>
<comment type="similarity">
    <text evidence="7">Belongs to the NAGSA dehydrogenase family. Type 1 subfamily.</text>
</comment>
<dbReference type="NCBIfam" id="TIGR01850">
    <property type="entry name" value="argC"/>
    <property type="match status" value="1"/>
</dbReference>
<reference evidence="10 11" key="1">
    <citation type="submission" date="2019-03" db="EMBL/GenBank/DDBJ databases">
        <title>Genomic Encyclopedia of Type Strains, Phase IV (KMG-IV): sequencing the most valuable type-strain genomes for metagenomic binning, comparative biology and taxonomic classification.</title>
        <authorList>
            <person name="Goeker M."/>
        </authorList>
    </citation>
    <scope>NUCLEOTIDE SEQUENCE [LARGE SCALE GENOMIC DNA]</scope>
    <source>
        <strain evidence="10 11">DSM 11901</strain>
    </source>
</reference>
<comment type="subcellular location">
    <subcellularLocation>
        <location evidence="7">Cytoplasm</location>
    </subcellularLocation>
</comment>
<name>A0A4R6RI13_9BURK</name>
<keyword evidence="3 7" id="KW-0028">Amino-acid biosynthesis</keyword>
<dbReference type="FunFam" id="3.30.360.10:FF:000014">
    <property type="entry name" value="N-acetyl-gamma-glutamyl-phosphate reductase"/>
    <property type="match status" value="1"/>
</dbReference>
<dbReference type="GO" id="GO:0003942">
    <property type="term" value="F:N-acetyl-gamma-glutamyl-phosphate reductase activity"/>
    <property type="evidence" value="ECO:0007669"/>
    <property type="project" value="UniProtKB-UniRule"/>
</dbReference>
<dbReference type="Gene3D" id="3.30.360.10">
    <property type="entry name" value="Dihydrodipicolinate Reductase, domain 2"/>
    <property type="match status" value="1"/>
</dbReference>
<dbReference type="RefSeq" id="WP_133607092.1">
    <property type="nucleotide sequence ID" value="NZ_SNXW01000002.1"/>
</dbReference>
<dbReference type="GO" id="GO:0006526">
    <property type="term" value="P:L-arginine biosynthetic process"/>
    <property type="evidence" value="ECO:0007669"/>
    <property type="project" value="UniProtKB-UniRule"/>
</dbReference>
<evidence type="ECO:0000313" key="10">
    <source>
        <dbReference type="EMBL" id="TDP86010.1"/>
    </source>
</evidence>
<dbReference type="GO" id="GO:0070401">
    <property type="term" value="F:NADP+ binding"/>
    <property type="evidence" value="ECO:0007669"/>
    <property type="project" value="InterPro"/>
</dbReference>
<keyword evidence="2 7" id="KW-0055">Arginine biosynthesis</keyword>
<feature type="active site" evidence="7 8">
    <location>
        <position position="149"/>
    </location>
</feature>
<dbReference type="OrthoDB" id="9801289at2"/>
<dbReference type="Pfam" id="PF22698">
    <property type="entry name" value="Semialdhyde_dhC_1"/>
    <property type="match status" value="1"/>
</dbReference>
<evidence type="ECO:0000256" key="7">
    <source>
        <dbReference type="HAMAP-Rule" id="MF_00150"/>
    </source>
</evidence>
<dbReference type="EMBL" id="SNXW01000002">
    <property type="protein sequence ID" value="TDP86010.1"/>
    <property type="molecule type" value="Genomic_DNA"/>
</dbReference>